<dbReference type="RefSeq" id="WP_377348575.1">
    <property type="nucleotide sequence ID" value="NZ_JBHLTP010000011.1"/>
</dbReference>
<keyword evidence="1" id="KW-0812">Transmembrane</keyword>
<dbReference type="Pfam" id="PF17370">
    <property type="entry name" value="DUF5392"/>
    <property type="match status" value="1"/>
</dbReference>
<protein>
    <submittedName>
        <fullName evidence="2">DUF5392 family protein</fullName>
    </submittedName>
</protein>
<proteinExistence type="predicted"/>
<dbReference type="InterPro" id="IPR020205">
    <property type="entry name" value="Uncharacterised_YwnF_TM"/>
</dbReference>
<reference evidence="2 3" key="1">
    <citation type="submission" date="2024-09" db="EMBL/GenBank/DDBJ databases">
        <authorList>
            <person name="Sun Q."/>
            <person name="Mori K."/>
        </authorList>
    </citation>
    <scope>NUCLEOTIDE SEQUENCE [LARGE SCALE GENOMIC DNA]</scope>
    <source>
        <strain evidence="2 3">NCAIM B.02529</strain>
    </source>
</reference>
<name>A0ABV6LQ52_9BACI</name>
<keyword evidence="3" id="KW-1185">Reference proteome</keyword>
<keyword evidence="1" id="KW-1133">Transmembrane helix</keyword>
<feature type="transmembrane region" description="Helical" evidence="1">
    <location>
        <begin position="58"/>
        <end position="75"/>
    </location>
</feature>
<comment type="caution">
    <text evidence="2">The sequence shown here is derived from an EMBL/GenBank/DDBJ whole genome shotgun (WGS) entry which is preliminary data.</text>
</comment>
<keyword evidence="1" id="KW-0472">Membrane</keyword>
<evidence type="ECO:0000313" key="2">
    <source>
        <dbReference type="EMBL" id="MFC0524521.1"/>
    </source>
</evidence>
<evidence type="ECO:0000256" key="1">
    <source>
        <dbReference type="SAM" id="Phobius"/>
    </source>
</evidence>
<accession>A0ABV6LQ52</accession>
<evidence type="ECO:0000313" key="3">
    <source>
        <dbReference type="Proteomes" id="UP001589836"/>
    </source>
</evidence>
<sequence length="143" mass="16649">MFMNLSNNMEQEMEKMQESLAPLMKKMSKYSFASILLVSFSVLNLLSAMFFIDGTPGTVTLLVLAGIGAFGMALNKEKKHYKKEMNKQGNEYIMERIKKSRYLSEGRVSEYVNTIKDKQYLALTSFYNFLREEEDAKKQYLYQ</sequence>
<gene>
    <name evidence="2" type="ORF">ACFFGV_13175</name>
</gene>
<dbReference type="Proteomes" id="UP001589836">
    <property type="component" value="Unassembled WGS sequence"/>
</dbReference>
<dbReference type="EMBL" id="JBHLTP010000011">
    <property type="protein sequence ID" value="MFC0524521.1"/>
    <property type="molecule type" value="Genomic_DNA"/>
</dbReference>
<organism evidence="2 3">
    <name type="scientific">Pontibacillus salicampi</name>
    <dbReference type="NCBI Taxonomy" id="1449801"/>
    <lineage>
        <taxon>Bacteria</taxon>
        <taxon>Bacillati</taxon>
        <taxon>Bacillota</taxon>
        <taxon>Bacilli</taxon>
        <taxon>Bacillales</taxon>
        <taxon>Bacillaceae</taxon>
        <taxon>Pontibacillus</taxon>
    </lineage>
</organism>